<reference evidence="1" key="1">
    <citation type="journal article" date="2020" name="Stud. Mycol.">
        <title>101 Dothideomycetes genomes: a test case for predicting lifestyles and emergence of pathogens.</title>
        <authorList>
            <person name="Haridas S."/>
            <person name="Albert R."/>
            <person name="Binder M."/>
            <person name="Bloem J."/>
            <person name="Labutti K."/>
            <person name="Salamov A."/>
            <person name="Andreopoulos B."/>
            <person name="Baker S."/>
            <person name="Barry K."/>
            <person name="Bills G."/>
            <person name="Bluhm B."/>
            <person name="Cannon C."/>
            <person name="Castanera R."/>
            <person name="Culley D."/>
            <person name="Daum C."/>
            <person name="Ezra D."/>
            <person name="Gonzalez J."/>
            <person name="Henrissat B."/>
            <person name="Kuo A."/>
            <person name="Liang C."/>
            <person name="Lipzen A."/>
            <person name="Lutzoni F."/>
            <person name="Magnuson J."/>
            <person name="Mondo S."/>
            <person name="Nolan M."/>
            <person name="Ohm R."/>
            <person name="Pangilinan J."/>
            <person name="Park H.-J."/>
            <person name="Ramirez L."/>
            <person name="Alfaro M."/>
            <person name="Sun H."/>
            <person name="Tritt A."/>
            <person name="Yoshinaga Y."/>
            <person name="Zwiers L.-H."/>
            <person name="Turgeon B."/>
            <person name="Goodwin S."/>
            <person name="Spatafora J."/>
            <person name="Crous P."/>
            <person name="Grigoriev I."/>
        </authorList>
    </citation>
    <scope>NUCLEOTIDE SEQUENCE</scope>
    <source>
        <strain evidence="1">CBS 119687</strain>
    </source>
</reference>
<dbReference type="EMBL" id="ML977518">
    <property type="protein sequence ID" value="KAF2124630.1"/>
    <property type="molecule type" value="Genomic_DNA"/>
</dbReference>
<evidence type="ECO:0000313" key="1">
    <source>
        <dbReference type="EMBL" id="KAF2124630.1"/>
    </source>
</evidence>
<name>A0A6A5ZYF9_9PLEO</name>
<protein>
    <submittedName>
        <fullName evidence="1">Uncharacterized protein</fullName>
    </submittedName>
</protein>
<dbReference type="RefSeq" id="XP_033519023.1">
    <property type="nucleotide sequence ID" value="XM_033669068.1"/>
</dbReference>
<organism evidence="1 2">
    <name type="scientific">Dothidotthia symphoricarpi CBS 119687</name>
    <dbReference type="NCBI Taxonomy" id="1392245"/>
    <lineage>
        <taxon>Eukaryota</taxon>
        <taxon>Fungi</taxon>
        <taxon>Dikarya</taxon>
        <taxon>Ascomycota</taxon>
        <taxon>Pezizomycotina</taxon>
        <taxon>Dothideomycetes</taxon>
        <taxon>Pleosporomycetidae</taxon>
        <taxon>Pleosporales</taxon>
        <taxon>Dothidotthiaceae</taxon>
        <taxon>Dothidotthia</taxon>
    </lineage>
</organism>
<keyword evidence="2" id="KW-1185">Reference proteome</keyword>
<accession>A0A6A5ZYF9</accession>
<sequence>MNVFGERRLKYEISLRPSAQYHHTSHPTTLHKRKTLQNRLVGGSAILISSFSFLTTPHSPLPSLPSPLLTNPPFTLLAASPRSDT</sequence>
<gene>
    <name evidence="1" type="ORF">P153DRAFT_370559</name>
</gene>
<dbReference type="Proteomes" id="UP000799771">
    <property type="component" value="Unassembled WGS sequence"/>
</dbReference>
<evidence type="ECO:0000313" key="2">
    <source>
        <dbReference type="Proteomes" id="UP000799771"/>
    </source>
</evidence>
<dbReference type="GeneID" id="54409500"/>
<proteinExistence type="predicted"/>
<dbReference type="AlphaFoldDB" id="A0A6A5ZYF9"/>